<dbReference type="PANTHER" id="PTHR43963">
    <property type="entry name" value="CARBONYL REDUCTASE 1-RELATED"/>
    <property type="match status" value="1"/>
</dbReference>
<dbReference type="Gene3D" id="3.40.50.720">
    <property type="entry name" value="NAD(P)-binding Rossmann-like Domain"/>
    <property type="match status" value="1"/>
</dbReference>
<dbReference type="OrthoDB" id="191139at2759"/>
<dbReference type="InterPro" id="IPR002347">
    <property type="entry name" value="SDR_fam"/>
</dbReference>
<gene>
    <name evidence="5" type="ORF">AB675_6081</name>
</gene>
<evidence type="ECO:0000313" key="5">
    <source>
        <dbReference type="EMBL" id="KPI36992.1"/>
    </source>
</evidence>
<evidence type="ECO:0000256" key="3">
    <source>
        <dbReference type="ARBA" id="ARBA00023002"/>
    </source>
</evidence>
<comment type="caution">
    <text evidence="5">The sequence shown here is derived from an EMBL/GenBank/DDBJ whole genome shotgun (WGS) entry which is preliminary data.</text>
</comment>
<evidence type="ECO:0000256" key="4">
    <source>
        <dbReference type="RuleBase" id="RU000363"/>
    </source>
</evidence>
<dbReference type="PRINTS" id="PR00080">
    <property type="entry name" value="SDRFAMILY"/>
</dbReference>
<dbReference type="RefSeq" id="XP_017996955.1">
    <property type="nucleotide sequence ID" value="XM_018146344.1"/>
</dbReference>
<dbReference type="STRING" id="1664694.A0A0N1H5G3"/>
<reference evidence="5 6" key="1">
    <citation type="submission" date="2015-06" db="EMBL/GenBank/DDBJ databases">
        <title>Draft genome of the ant-associated black yeast Phialophora attae CBS 131958.</title>
        <authorList>
            <person name="Moreno L.F."/>
            <person name="Stielow B.J."/>
            <person name="de Hoog S."/>
            <person name="Vicente V.A."/>
            <person name="Weiss V.A."/>
            <person name="de Vries M."/>
            <person name="Cruz L.M."/>
            <person name="Souza E.M."/>
        </authorList>
    </citation>
    <scope>NUCLEOTIDE SEQUENCE [LARGE SCALE GENOMIC DNA]</scope>
    <source>
        <strain evidence="5 6">CBS 131958</strain>
    </source>
</reference>
<dbReference type="AlphaFoldDB" id="A0A0N1H5G3"/>
<dbReference type="Proteomes" id="UP000038010">
    <property type="component" value="Unassembled WGS sequence"/>
</dbReference>
<dbReference type="GO" id="GO:0016491">
    <property type="term" value="F:oxidoreductase activity"/>
    <property type="evidence" value="ECO:0007669"/>
    <property type="project" value="UniProtKB-KW"/>
</dbReference>
<dbReference type="SUPFAM" id="SSF51735">
    <property type="entry name" value="NAD(P)-binding Rossmann-fold domains"/>
    <property type="match status" value="1"/>
</dbReference>
<dbReference type="GeneID" id="28738224"/>
<keyword evidence="3" id="KW-0560">Oxidoreductase</keyword>
<dbReference type="PANTHER" id="PTHR43963:SF6">
    <property type="entry name" value="CHAIN DEHYDROGENASE FAMILY PROTEIN, PUTATIVE (AFU_ORTHOLOGUE AFUA_3G15350)-RELATED"/>
    <property type="match status" value="1"/>
</dbReference>
<sequence>MARKVIAVVTGSNRGIGAGIVAALAQTKHPKGALVIYATSRAGQKQEIPTQYDNEVRFAKLDISDKPGIKDFLRLIVKEDRAEGGGGNGVEILINNAGINLNRDETYESAEKTIDVNYRGVRDMCQLFLDAGNMKDNSSARIVNVSSTGSKLGIHGKALQERFRSVQTVQDVDALADEYLKLYKEQKLGDSDFGSGNISYQVSKACVNALTNVLAKEYQETGLLINCCCPGWVDTDMGKIVGQPSKSVEHGARIPVRLAIEDIDGVTGEYWSNDGVNDSGHGKVQRW</sequence>
<evidence type="ECO:0000256" key="1">
    <source>
        <dbReference type="ARBA" id="ARBA00006484"/>
    </source>
</evidence>
<name>A0A0N1H5G3_9EURO</name>
<dbReference type="Pfam" id="PF00106">
    <property type="entry name" value="adh_short"/>
    <property type="match status" value="2"/>
</dbReference>
<dbReference type="InterPro" id="IPR036291">
    <property type="entry name" value="NAD(P)-bd_dom_sf"/>
</dbReference>
<keyword evidence="6" id="KW-1185">Reference proteome</keyword>
<protein>
    <submittedName>
        <fullName evidence="5">Carbonyl [NADPH] 3</fullName>
    </submittedName>
</protein>
<proteinExistence type="inferred from homology"/>
<evidence type="ECO:0000256" key="2">
    <source>
        <dbReference type="ARBA" id="ARBA00022857"/>
    </source>
</evidence>
<dbReference type="VEuPathDB" id="FungiDB:AB675_6081"/>
<organism evidence="5 6">
    <name type="scientific">Cyphellophora attinorum</name>
    <dbReference type="NCBI Taxonomy" id="1664694"/>
    <lineage>
        <taxon>Eukaryota</taxon>
        <taxon>Fungi</taxon>
        <taxon>Dikarya</taxon>
        <taxon>Ascomycota</taxon>
        <taxon>Pezizomycotina</taxon>
        <taxon>Eurotiomycetes</taxon>
        <taxon>Chaetothyriomycetidae</taxon>
        <taxon>Chaetothyriales</taxon>
        <taxon>Cyphellophoraceae</taxon>
        <taxon>Cyphellophora</taxon>
    </lineage>
</organism>
<keyword evidence="2" id="KW-0521">NADP</keyword>
<accession>A0A0N1H5G3</accession>
<dbReference type="EMBL" id="LFJN01000027">
    <property type="protein sequence ID" value="KPI36992.1"/>
    <property type="molecule type" value="Genomic_DNA"/>
</dbReference>
<dbReference type="PRINTS" id="PR00081">
    <property type="entry name" value="GDHRDH"/>
</dbReference>
<evidence type="ECO:0000313" key="6">
    <source>
        <dbReference type="Proteomes" id="UP000038010"/>
    </source>
</evidence>
<comment type="similarity">
    <text evidence="1 4">Belongs to the short-chain dehydrogenases/reductases (SDR) family.</text>
</comment>